<dbReference type="SUPFAM" id="SSF52821">
    <property type="entry name" value="Rhodanese/Cell cycle control phosphatase"/>
    <property type="match status" value="1"/>
</dbReference>
<dbReference type="InterPro" id="IPR001763">
    <property type="entry name" value="Rhodanese-like_dom"/>
</dbReference>
<evidence type="ECO:0000259" key="1">
    <source>
        <dbReference type="PROSITE" id="PS50206"/>
    </source>
</evidence>
<sequence length="132" mass="16178">MQWLDYVFKFMAKIFKTNSFKKKYRTKPAKNFLKILKSEKWQVADLRNVVAYADNHIENTINLPILTFNYKYYKVLDRSKKILLINHDYRSNLNLYRTLKKKHFKVYLLYSNYNDLILEPEVDRHTIITIYE</sequence>
<dbReference type="CDD" id="cd00158">
    <property type="entry name" value="RHOD"/>
    <property type="match status" value="1"/>
</dbReference>
<dbReference type="STRING" id="216938.SHELI_v1c00860"/>
<dbReference type="Gene3D" id="3.40.250.10">
    <property type="entry name" value="Rhodanese-like domain"/>
    <property type="match status" value="1"/>
</dbReference>
<evidence type="ECO:0000313" key="2">
    <source>
        <dbReference type="EMBL" id="AOG60041.1"/>
    </source>
</evidence>
<dbReference type="InterPro" id="IPR036873">
    <property type="entry name" value="Rhodanese-like_dom_sf"/>
</dbReference>
<dbReference type="OrthoDB" id="389504at2"/>
<name>A0A1B3SJE0_9MOLU</name>
<evidence type="ECO:0000313" key="3">
    <source>
        <dbReference type="Proteomes" id="UP000094378"/>
    </source>
</evidence>
<dbReference type="Pfam" id="PF00581">
    <property type="entry name" value="Rhodanese"/>
    <property type="match status" value="1"/>
</dbReference>
<dbReference type="AlphaFoldDB" id="A0A1B3SJE0"/>
<dbReference type="KEGG" id="shj:SHELI_v1c00860"/>
<accession>A0A1B3SJE0</accession>
<reference evidence="2 3" key="1">
    <citation type="submission" date="2016-08" db="EMBL/GenBank/DDBJ databases">
        <title>Complete genome sequence of Spiroplasma helicoides TABS-2 (DSM 22551).</title>
        <authorList>
            <person name="Shen W.-Y."/>
            <person name="Lo W.-S."/>
            <person name="Lai Y.-C."/>
            <person name="Kuo C.-H."/>
        </authorList>
    </citation>
    <scope>NUCLEOTIDE SEQUENCE [LARGE SCALE GENOMIC DNA]</scope>
    <source>
        <strain evidence="2 3">TABS-2</strain>
    </source>
</reference>
<gene>
    <name evidence="2" type="ORF">SHELI_v1c00860</name>
</gene>
<protein>
    <recommendedName>
        <fullName evidence="1">Rhodanese domain-containing protein</fullName>
    </recommendedName>
</protein>
<keyword evidence="3" id="KW-1185">Reference proteome</keyword>
<dbReference type="RefSeq" id="WP_069115821.1">
    <property type="nucleotide sequence ID" value="NZ_CP017015.1"/>
</dbReference>
<dbReference type="Proteomes" id="UP000094378">
    <property type="component" value="Chromosome"/>
</dbReference>
<feature type="domain" description="Rhodanese" evidence="1">
    <location>
        <begin position="37"/>
        <end position="122"/>
    </location>
</feature>
<organism evidence="2 3">
    <name type="scientific">Spiroplasma helicoides</name>
    <dbReference type="NCBI Taxonomy" id="216938"/>
    <lineage>
        <taxon>Bacteria</taxon>
        <taxon>Bacillati</taxon>
        <taxon>Mycoplasmatota</taxon>
        <taxon>Mollicutes</taxon>
        <taxon>Entomoplasmatales</taxon>
        <taxon>Spiroplasmataceae</taxon>
        <taxon>Spiroplasma</taxon>
    </lineage>
</organism>
<proteinExistence type="predicted"/>
<dbReference type="PROSITE" id="PS50206">
    <property type="entry name" value="RHODANESE_3"/>
    <property type="match status" value="1"/>
</dbReference>
<dbReference type="EMBL" id="CP017015">
    <property type="protein sequence ID" value="AOG60041.1"/>
    <property type="molecule type" value="Genomic_DNA"/>
</dbReference>